<keyword evidence="3 7" id="KW-0812">Transmembrane</keyword>
<keyword evidence="4 7" id="KW-1133">Transmembrane helix</keyword>
<dbReference type="AlphaFoldDB" id="L1JCL9"/>
<proteinExistence type="inferred from homology"/>
<dbReference type="Pfam" id="PF20519">
    <property type="entry name" value="Polycystin_dom"/>
    <property type="match status" value="1"/>
</dbReference>
<dbReference type="PANTHER" id="PTHR10877:SF183">
    <property type="entry name" value="AT14535P-RELATED"/>
    <property type="match status" value="1"/>
</dbReference>
<evidence type="ECO:0000259" key="9">
    <source>
        <dbReference type="Pfam" id="PF20519"/>
    </source>
</evidence>
<comment type="similarity">
    <text evidence="2">Belongs to the polycystin family.</text>
</comment>
<evidence type="ECO:0000256" key="4">
    <source>
        <dbReference type="ARBA" id="ARBA00022989"/>
    </source>
</evidence>
<keyword evidence="5 7" id="KW-0472">Membrane</keyword>
<reference evidence="10 12" key="1">
    <citation type="journal article" date="2012" name="Nature">
        <title>Algal genomes reveal evolutionary mosaicism and the fate of nucleomorphs.</title>
        <authorList>
            <consortium name="DOE Joint Genome Institute"/>
            <person name="Curtis B.A."/>
            <person name="Tanifuji G."/>
            <person name="Burki F."/>
            <person name="Gruber A."/>
            <person name="Irimia M."/>
            <person name="Maruyama S."/>
            <person name="Arias M.C."/>
            <person name="Ball S.G."/>
            <person name="Gile G.H."/>
            <person name="Hirakawa Y."/>
            <person name="Hopkins J.F."/>
            <person name="Kuo A."/>
            <person name="Rensing S.A."/>
            <person name="Schmutz J."/>
            <person name="Symeonidi A."/>
            <person name="Elias M."/>
            <person name="Eveleigh R.J."/>
            <person name="Herman E.K."/>
            <person name="Klute M.J."/>
            <person name="Nakayama T."/>
            <person name="Obornik M."/>
            <person name="Reyes-Prieto A."/>
            <person name="Armbrust E.V."/>
            <person name="Aves S.J."/>
            <person name="Beiko R.G."/>
            <person name="Coutinho P."/>
            <person name="Dacks J.B."/>
            <person name="Durnford D.G."/>
            <person name="Fast N.M."/>
            <person name="Green B.R."/>
            <person name="Grisdale C.J."/>
            <person name="Hempel F."/>
            <person name="Henrissat B."/>
            <person name="Hoppner M.P."/>
            <person name="Ishida K."/>
            <person name="Kim E."/>
            <person name="Koreny L."/>
            <person name="Kroth P.G."/>
            <person name="Liu Y."/>
            <person name="Malik S.B."/>
            <person name="Maier U.G."/>
            <person name="McRose D."/>
            <person name="Mock T."/>
            <person name="Neilson J.A."/>
            <person name="Onodera N.T."/>
            <person name="Poole A.M."/>
            <person name="Pritham E.J."/>
            <person name="Richards T.A."/>
            <person name="Rocap G."/>
            <person name="Roy S.W."/>
            <person name="Sarai C."/>
            <person name="Schaack S."/>
            <person name="Shirato S."/>
            <person name="Slamovits C.H."/>
            <person name="Spencer D.F."/>
            <person name="Suzuki S."/>
            <person name="Worden A.Z."/>
            <person name="Zauner S."/>
            <person name="Barry K."/>
            <person name="Bell C."/>
            <person name="Bharti A.K."/>
            <person name="Crow J.A."/>
            <person name="Grimwood J."/>
            <person name="Kramer R."/>
            <person name="Lindquist E."/>
            <person name="Lucas S."/>
            <person name="Salamov A."/>
            <person name="McFadden G.I."/>
            <person name="Lane C.E."/>
            <person name="Keeling P.J."/>
            <person name="Gray M.W."/>
            <person name="Grigoriev I.V."/>
            <person name="Archibald J.M."/>
        </authorList>
    </citation>
    <scope>NUCLEOTIDE SEQUENCE</scope>
    <source>
        <strain evidence="10 12">CCMP2712</strain>
    </source>
</reference>
<name>L1JCL9_GUITC</name>
<dbReference type="InterPro" id="IPR046791">
    <property type="entry name" value="Polycystin_dom"/>
</dbReference>
<dbReference type="Gene3D" id="1.10.287.70">
    <property type="match status" value="1"/>
</dbReference>
<dbReference type="GeneID" id="17302586"/>
<feature type="domain" description="Polycystin" evidence="9">
    <location>
        <begin position="111"/>
        <end position="179"/>
    </location>
</feature>
<evidence type="ECO:0000256" key="7">
    <source>
        <dbReference type="SAM" id="Phobius"/>
    </source>
</evidence>
<dbReference type="GO" id="GO:0016020">
    <property type="term" value="C:membrane"/>
    <property type="evidence" value="ECO:0007669"/>
    <property type="project" value="UniProtKB-SubCell"/>
</dbReference>
<evidence type="ECO:0000256" key="6">
    <source>
        <dbReference type="SAM" id="MobiDB-lite"/>
    </source>
</evidence>
<dbReference type="OrthoDB" id="444119at2759"/>
<dbReference type="PANTHER" id="PTHR10877">
    <property type="entry name" value="POLYCYSTIN FAMILY MEMBER"/>
    <property type="match status" value="1"/>
</dbReference>
<evidence type="ECO:0000313" key="12">
    <source>
        <dbReference type="Proteomes" id="UP000011087"/>
    </source>
</evidence>
<protein>
    <recommendedName>
        <fullName evidence="13">Polycystin cation channel PKD1/PKD2 domain-containing protein</fullName>
    </recommendedName>
</protein>
<evidence type="ECO:0000256" key="3">
    <source>
        <dbReference type="ARBA" id="ARBA00022692"/>
    </source>
</evidence>
<feature type="region of interest" description="Disordered" evidence="6">
    <location>
        <begin position="574"/>
        <end position="595"/>
    </location>
</feature>
<feature type="transmembrane region" description="Helical" evidence="7">
    <location>
        <begin position="300"/>
        <end position="321"/>
    </location>
</feature>
<evidence type="ECO:0008006" key="13">
    <source>
        <dbReference type="Google" id="ProtNLM"/>
    </source>
</evidence>
<dbReference type="KEGG" id="gtt:GUITHDRAFT_108283"/>
<evidence type="ECO:0000256" key="1">
    <source>
        <dbReference type="ARBA" id="ARBA00004141"/>
    </source>
</evidence>
<feature type="transmembrane region" description="Helical" evidence="7">
    <location>
        <begin position="426"/>
        <end position="444"/>
    </location>
</feature>
<evidence type="ECO:0000313" key="11">
    <source>
        <dbReference type="EnsemblProtists" id="EKX45835"/>
    </source>
</evidence>
<dbReference type="Proteomes" id="UP000011087">
    <property type="component" value="Unassembled WGS sequence"/>
</dbReference>
<dbReference type="EnsemblProtists" id="EKX45835">
    <property type="protein sequence ID" value="EKX45835"/>
    <property type="gene ID" value="GUITHDRAFT_108283"/>
</dbReference>
<evidence type="ECO:0000259" key="8">
    <source>
        <dbReference type="Pfam" id="PF08016"/>
    </source>
</evidence>
<dbReference type="RefSeq" id="XP_005832815.1">
    <property type="nucleotide sequence ID" value="XM_005832758.1"/>
</dbReference>
<feature type="transmembrane region" description="Helical" evidence="7">
    <location>
        <begin position="392"/>
        <end position="414"/>
    </location>
</feature>
<dbReference type="Pfam" id="PF08016">
    <property type="entry name" value="PKD_channel"/>
    <property type="match status" value="1"/>
</dbReference>
<evidence type="ECO:0000313" key="10">
    <source>
        <dbReference type="EMBL" id="EKX45835.1"/>
    </source>
</evidence>
<dbReference type="HOGENOM" id="CLU_436455_0_0_1"/>
<gene>
    <name evidence="10" type="ORF">GUITHDRAFT_108283</name>
</gene>
<dbReference type="SUPFAM" id="SSF81324">
    <property type="entry name" value="Voltage-gated potassium channels"/>
    <property type="match status" value="1"/>
</dbReference>
<reference evidence="11" key="3">
    <citation type="submission" date="2016-03" db="UniProtKB">
        <authorList>
            <consortium name="EnsemblProtists"/>
        </authorList>
    </citation>
    <scope>IDENTIFICATION</scope>
</reference>
<dbReference type="PaxDb" id="55529-EKX45835"/>
<dbReference type="InterPro" id="IPR051223">
    <property type="entry name" value="Polycystin"/>
</dbReference>
<sequence length="627" mass="71357">MRNGVLFDNCSSAYDKFYPVCYDTTPIENILPKEHRTDWTKVPWTVKADEFDNVVPDQMAPPTSPHDVNATRNDPTKPGFWKAFTYRVPNGTAPPNSIGYWSPYSSKIEPQYGAGGFQVFLSLADGPARNQEKVQFLIDNRWLDRFTRKIEIKFAVYNGMLHRFTFVKIKFGYSTTGTYKPFNTKGGTIVKIESIDMEPYRIQQVGGCVNSEQERLQCLNSTALSDQSKCSICTPGVTSDAIRMSLEIILMVFIFYNISGLIRQGLQCFMVGGWDGKDLKGEKNVEASHNGLKSFFLDKWTLIDILNYLLFIYYIILRISLTQMITSKNNIIQVPTNQYEIILERASSIIQNQLLGNFFNVLLCLLKCFKYYRFQPRLAIVNNTLEKSIPDLYHFALMFMTFLYGFSAISHVLFGPEMHMFSTLPIALSSGWMMMLGAGLDHFASMARVDGKMAVVFYTTFIFLVNIVLLNILLAILVDSYMEAKEDMAKQYGDDEEQIPSLASDLSLLTQYSFSFGIPKSEILLKAVELLLKRKQFATFEQILHSIPAEIRATLNITEESIGRHPALHLVEEDEAEDGEDHAAQKDASSDSDSANLLVNELRSLLEINKRLNMEYDKMLQDSQHKD</sequence>
<evidence type="ECO:0000256" key="2">
    <source>
        <dbReference type="ARBA" id="ARBA00007200"/>
    </source>
</evidence>
<keyword evidence="12" id="KW-1185">Reference proteome</keyword>
<accession>L1JCL9</accession>
<comment type="subcellular location">
    <subcellularLocation>
        <location evidence="1">Membrane</location>
        <topology evidence="1">Multi-pass membrane protein</topology>
    </subcellularLocation>
</comment>
<dbReference type="InterPro" id="IPR013122">
    <property type="entry name" value="PKD1_2_channel"/>
</dbReference>
<evidence type="ECO:0000256" key="5">
    <source>
        <dbReference type="ARBA" id="ARBA00023136"/>
    </source>
</evidence>
<reference evidence="12" key="2">
    <citation type="submission" date="2012-11" db="EMBL/GenBank/DDBJ databases">
        <authorList>
            <person name="Kuo A."/>
            <person name="Curtis B.A."/>
            <person name="Tanifuji G."/>
            <person name="Burki F."/>
            <person name="Gruber A."/>
            <person name="Irimia M."/>
            <person name="Maruyama S."/>
            <person name="Arias M.C."/>
            <person name="Ball S.G."/>
            <person name="Gile G.H."/>
            <person name="Hirakawa Y."/>
            <person name="Hopkins J.F."/>
            <person name="Rensing S.A."/>
            <person name="Schmutz J."/>
            <person name="Symeonidi A."/>
            <person name="Elias M."/>
            <person name="Eveleigh R.J."/>
            <person name="Herman E.K."/>
            <person name="Klute M.J."/>
            <person name="Nakayama T."/>
            <person name="Obornik M."/>
            <person name="Reyes-Prieto A."/>
            <person name="Armbrust E.V."/>
            <person name="Aves S.J."/>
            <person name="Beiko R.G."/>
            <person name="Coutinho P."/>
            <person name="Dacks J.B."/>
            <person name="Durnford D.G."/>
            <person name="Fast N.M."/>
            <person name="Green B.R."/>
            <person name="Grisdale C."/>
            <person name="Hempe F."/>
            <person name="Henrissat B."/>
            <person name="Hoppner M.P."/>
            <person name="Ishida K.-I."/>
            <person name="Kim E."/>
            <person name="Koreny L."/>
            <person name="Kroth P.G."/>
            <person name="Liu Y."/>
            <person name="Malik S.-B."/>
            <person name="Maier U.G."/>
            <person name="McRose D."/>
            <person name="Mock T."/>
            <person name="Neilson J.A."/>
            <person name="Onodera N.T."/>
            <person name="Poole A.M."/>
            <person name="Pritham E.J."/>
            <person name="Richards T.A."/>
            <person name="Rocap G."/>
            <person name="Roy S.W."/>
            <person name="Sarai C."/>
            <person name="Schaack S."/>
            <person name="Shirato S."/>
            <person name="Slamovits C.H."/>
            <person name="Spencer D.F."/>
            <person name="Suzuki S."/>
            <person name="Worden A.Z."/>
            <person name="Zauner S."/>
            <person name="Barry K."/>
            <person name="Bell C."/>
            <person name="Bharti A.K."/>
            <person name="Crow J.A."/>
            <person name="Grimwood J."/>
            <person name="Kramer R."/>
            <person name="Lindquist E."/>
            <person name="Lucas S."/>
            <person name="Salamov A."/>
            <person name="McFadden G.I."/>
            <person name="Lane C.E."/>
            <person name="Keeling P.J."/>
            <person name="Gray M.W."/>
            <person name="Grigoriev I.V."/>
            <person name="Archibald J.M."/>
        </authorList>
    </citation>
    <scope>NUCLEOTIDE SEQUENCE</scope>
    <source>
        <strain evidence="12">CCMP2712</strain>
    </source>
</reference>
<organism evidence="10">
    <name type="scientific">Guillardia theta (strain CCMP2712)</name>
    <name type="common">Cryptophyte</name>
    <dbReference type="NCBI Taxonomy" id="905079"/>
    <lineage>
        <taxon>Eukaryota</taxon>
        <taxon>Cryptophyceae</taxon>
        <taxon>Pyrenomonadales</taxon>
        <taxon>Geminigeraceae</taxon>
        <taxon>Guillardia</taxon>
    </lineage>
</organism>
<feature type="domain" description="Polycystin cation channel PKD1/PKD2" evidence="8">
    <location>
        <begin position="286"/>
        <end position="483"/>
    </location>
</feature>
<dbReference type="eggNOG" id="KOG3599">
    <property type="taxonomic scope" value="Eukaryota"/>
</dbReference>
<feature type="transmembrane region" description="Helical" evidence="7">
    <location>
        <begin position="456"/>
        <end position="478"/>
    </location>
</feature>
<dbReference type="EMBL" id="JH992997">
    <property type="protein sequence ID" value="EKX45835.1"/>
    <property type="molecule type" value="Genomic_DNA"/>
</dbReference>